<keyword evidence="3" id="KW-1185">Reference proteome</keyword>
<dbReference type="InterPro" id="IPR000305">
    <property type="entry name" value="GIY-YIG_endonuc"/>
</dbReference>
<dbReference type="Pfam" id="PF09848">
    <property type="entry name" value="SLFN-g3_helicase"/>
    <property type="match status" value="1"/>
</dbReference>
<evidence type="ECO:0000313" key="3">
    <source>
        <dbReference type="Proteomes" id="UP001522816"/>
    </source>
</evidence>
<dbReference type="SUPFAM" id="SSF52540">
    <property type="entry name" value="P-loop containing nucleoside triphosphate hydrolases"/>
    <property type="match status" value="1"/>
</dbReference>
<dbReference type="PROSITE" id="PS50164">
    <property type="entry name" value="GIY_YIG"/>
    <property type="match status" value="1"/>
</dbReference>
<dbReference type="CDD" id="cd10439">
    <property type="entry name" value="GIY-YIG_COG3410"/>
    <property type="match status" value="1"/>
</dbReference>
<organism evidence="2 3">
    <name type="scientific">Apilactobacillus nanyangensis</name>
    <dbReference type="NCBI Taxonomy" id="2799579"/>
    <lineage>
        <taxon>Bacteria</taxon>
        <taxon>Bacillati</taxon>
        <taxon>Bacillota</taxon>
        <taxon>Bacilli</taxon>
        <taxon>Lactobacillales</taxon>
        <taxon>Lactobacillaceae</taxon>
        <taxon>Apilactobacillus</taxon>
    </lineage>
</organism>
<dbReference type="InterPro" id="IPR027417">
    <property type="entry name" value="P-loop_NTPase"/>
</dbReference>
<name>A0ABT0HX26_9LACO</name>
<dbReference type="Proteomes" id="UP001522816">
    <property type="component" value="Unassembled WGS sequence"/>
</dbReference>
<protein>
    <submittedName>
        <fullName evidence="2">DUF2075 domain-containing protein</fullName>
    </submittedName>
</protein>
<evidence type="ECO:0000313" key="2">
    <source>
        <dbReference type="EMBL" id="MCK8611483.1"/>
    </source>
</evidence>
<dbReference type="InterPro" id="IPR018647">
    <property type="entry name" value="SLFN_3-like_DNA/RNA_helicase"/>
</dbReference>
<comment type="caution">
    <text evidence="2">The sequence shown here is derived from an EMBL/GenBank/DDBJ whole genome shotgun (WGS) entry which is preliminary data.</text>
</comment>
<reference evidence="2 3" key="1">
    <citation type="submission" date="2021-11" db="EMBL/GenBank/DDBJ databases">
        <title>Comparative genomics of bee honey and flower isolates.</title>
        <authorList>
            <person name="Bechtner J.D."/>
            <person name="Gallus M.K."/>
            <person name="Ehrmann M."/>
        </authorList>
    </citation>
    <scope>NUCLEOTIDE SEQUENCE [LARGE SCALE GENOMIC DNA]</scope>
    <source>
        <strain evidence="2 3">7</strain>
    </source>
</reference>
<dbReference type="RefSeq" id="WP_138726703.1">
    <property type="nucleotide sequence ID" value="NZ_JAJIAR010000005.1"/>
</dbReference>
<dbReference type="Gene3D" id="3.40.50.300">
    <property type="entry name" value="P-loop containing nucleotide triphosphate hydrolases"/>
    <property type="match status" value="1"/>
</dbReference>
<proteinExistence type="predicted"/>
<gene>
    <name evidence="2" type="ORF">LNP10_03075</name>
</gene>
<evidence type="ECO:0000259" key="1">
    <source>
        <dbReference type="PROSITE" id="PS50164"/>
    </source>
</evidence>
<sequence length="597" mass="68881">MSDSEIAKPIIRKYDYSINSDIKREILKQNNTNEEHELITRFPTVYIVIDKIRGNKKKFGQFKAYVGETNNIVRRTEEHLNSESEDRTDWTELNNSKDAKIIVIAHKEFNKSLTLDIENQLMKYLLSDDAIGELNNRRSNDQDLYFTRDHFKDIFQNIWEELSKKNKDMFPSVDDITNSAIFKASPFHKLTDEQLDARDEIIDKIKDIREGRSTDNLIIIKGSAGTGKTVLLSSLFAELNKPDNQEAYILVNHDEQVKVYENIASKIGIKAKMGDSIANKPTMFLNKHLVDEVSQGNQSKVDISLVDEAHLLFTQGYMAYKGKNQLNDIRNVSDVVVAVLDPMQVLKNNGYLEKSYYDELLNYAKDNNNLIELSDQNRMIASKETIQWIEDIVTRDEINKIPNDDKYDLRVFDDVNDMYDEVKKHNDNVESLTKGLSRLVATYDWKFNANKKDLITLEDGTKVEDWWRVKIGDDFNLPWNYQLGVADKYKGLSWAEQPQTIDEVGSTFTIQGFDLNYCGVIIGPSVKFRDGKIVYDGSKSCDKKVTNKRTLENGEKEDVSSELIRNQLNVLLKRGVHGLFIYAVDDELRKELLRQSK</sequence>
<dbReference type="EMBL" id="JAJIAR010000005">
    <property type="protein sequence ID" value="MCK8611483.1"/>
    <property type="molecule type" value="Genomic_DNA"/>
</dbReference>
<feature type="domain" description="GIY-YIG" evidence="1">
    <location>
        <begin position="41"/>
        <end position="137"/>
    </location>
</feature>
<accession>A0ABT0HX26</accession>